<accession>A0ABP7DPJ5</accession>
<reference evidence="3" key="1">
    <citation type="journal article" date="2019" name="Int. J. Syst. Evol. Microbiol.">
        <title>The Global Catalogue of Microorganisms (GCM) 10K type strain sequencing project: providing services to taxonomists for standard genome sequencing and annotation.</title>
        <authorList>
            <consortium name="The Broad Institute Genomics Platform"/>
            <consortium name="The Broad Institute Genome Sequencing Center for Infectious Disease"/>
            <person name="Wu L."/>
            <person name="Ma J."/>
        </authorList>
    </citation>
    <scope>NUCLEOTIDE SEQUENCE [LARGE SCALE GENOMIC DNA]</scope>
    <source>
        <strain evidence="3">JCM 16961</strain>
    </source>
</reference>
<protein>
    <submittedName>
        <fullName evidence="2">VOC family protein</fullName>
    </submittedName>
</protein>
<dbReference type="EMBL" id="BAABCJ010000005">
    <property type="protein sequence ID" value="GAA3707312.1"/>
    <property type="molecule type" value="Genomic_DNA"/>
</dbReference>
<dbReference type="InterPro" id="IPR037523">
    <property type="entry name" value="VOC_core"/>
</dbReference>
<feature type="domain" description="VOC" evidence="1">
    <location>
        <begin position="3"/>
        <end position="130"/>
    </location>
</feature>
<gene>
    <name evidence="2" type="ORF">GCM10022377_21310</name>
</gene>
<sequence>MSRMIFVNLPTADLARSDRFYETIGLTKNNDFSDGNASGWIIDENIFLMVLKENYFATFLRNGDKPGSGEGQKEVLTALSAESREDVDETVARAVNGGGSVYRPATEEIPGMYGAAFADPDGHVWEIAWMDMAAMQAGQPDDQ</sequence>
<dbReference type="PROSITE" id="PS51819">
    <property type="entry name" value="VOC"/>
    <property type="match status" value="1"/>
</dbReference>
<dbReference type="Proteomes" id="UP001501536">
    <property type="component" value="Unassembled WGS sequence"/>
</dbReference>
<dbReference type="PANTHER" id="PTHR36503:SF2">
    <property type="entry name" value="BLR2408 PROTEIN"/>
    <property type="match status" value="1"/>
</dbReference>
<proteinExistence type="predicted"/>
<evidence type="ECO:0000259" key="1">
    <source>
        <dbReference type="PROSITE" id="PS51819"/>
    </source>
</evidence>
<organism evidence="2 3">
    <name type="scientific">Zhihengliuella alba</name>
    <dbReference type="NCBI Taxonomy" id="547018"/>
    <lineage>
        <taxon>Bacteria</taxon>
        <taxon>Bacillati</taxon>
        <taxon>Actinomycetota</taxon>
        <taxon>Actinomycetes</taxon>
        <taxon>Micrococcales</taxon>
        <taxon>Micrococcaceae</taxon>
        <taxon>Zhihengliuella</taxon>
    </lineage>
</organism>
<dbReference type="InterPro" id="IPR004360">
    <property type="entry name" value="Glyas_Fos-R_dOase_dom"/>
</dbReference>
<dbReference type="Pfam" id="PF00903">
    <property type="entry name" value="Glyoxalase"/>
    <property type="match status" value="1"/>
</dbReference>
<name>A0ABP7DPJ5_9MICC</name>
<dbReference type="PANTHER" id="PTHR36503">
    <property type="entry name" value="BLR2520 PROTEIN"/>
    <property type="match status" value="1"/>
</dbReference>
<evidence type="ECO:0000313" key="2">
    <source>
        <dbReference type="EMBL" id="GAA3707312.1"/>
    </source>
</evidence>
<dbReference type="Gene3D" id="3.10.180.10">
    <property type="entry name" value="2,3-Dihydroxybiphenyl 1,2-Dioxygenase, domain 1"/>
    <property type="match status" value="1"/>
</dbReference>
<keyword evidence="3" id="KW-1185">Reference proteome</keyword>
<comment type="caution">
    <text evidence="2">The sequence shown here is derived from an EMBL/GenBank/DDBJ whole genome shotgun (WGS) entry which is preliminary data.</text>
</comment>
<dbReference type="RefSeq" id="WP_344884146.1">
    <property type="nucleotide sequence ID" value="NZ_BAABCJ010000005.1"/>
</dbReference>
<dbReference type="SUPFAM" id="SSF54593">
    <property type="entry name" value="Glyoxalase/Bleomycin resistance protein/Dihydroxybiphenyl dioxygenase"/>
    <property type="match status" value="1"/>
</dbReference>
<evidence type="ECO:0000313" key="3">
    <source>
        <dbReference type="Proteomes" id="UP001501536"/>
    </source>
</evidence>
<dbReference type="InterPro" id="IPR029068">
    <property type="entry name" value="Glyas_Bleomycin-R_OHBP_Dase"/>
</dbReference>